<evidence type="ECO:0000313" key="3">
    <source>
        <dbReference type="Proteomes" id="UP001564408"/>
    </source>
</evidence>
<accession>A0ABV4BA06</accession>
<comment type="caution">
    <text evidence="2">The sequence shown here is derived from an EMBL/GenBank/DDBJ whole genome shotgun (WGS) entry which is preliminary data.</text>
</comment>
<gene>
    <name evidence="2" type="ORF">ABC977_02320</name>
</gene>
<name>A0ABV4BA06_9GAMM</name>
<dbReference type="EMBL" id="JBDKXB010000002">
    <property type="protein sequence ID" value="MEY6431238.1"/>
    <property type="molecule type" value="Genomic_DNA"/>
</dbReference>
<reference evidence="2 3" key="1">
    <citation type="submission" date="2024-05" db="EMBL/GenBank/DDBJ databases">
        <title>Genome Sequence and Characterization of the New Strain Purple Sulfur Bacterium of Genus Thioalkalicoccus.</title>
        <authorList>
            <person name="Bryantseva I.A."/>
            <person name="Kyndt J.A."/>
            <person name="Imhoff J.F."/>
        </authorList>
    </citation>
    <scope>NUCLEOTIDE SEQUENCE [LARGE SCALE GENOMIC DNA]</scope>
    <source>
        <strain evidence="2 3">Um2</strain>
    </source>
</reference>
<sequence length="505" mass="57009">MNHIPQNDEQKATDLTRKLIERIQEESKIWVGEGRDAWTALSRLGGAALASGDAEIIATQLAAEFPAFRARIKQQGKSLGDFCLKAGLGQHGQYSKELHRMLLPPGKRAQDVGLRRAASKYQRLIRAMASVTNESTSALANRLLAGTTLHPANAAIREDVDRVYLMLQHAVDSVDAEFGLFATFQETARLKAQHAAEDGECRWPQWEASFRTSTAHFLRIELGLIGEDDPDAHAQAIQEKLAKVAQERQAAMDVTRAYWERPVSRLEKEFDSWRVITETGCTAPGCLQDDEFFYVPHSHLGYCPDLDTSTDESAATREIWLPKLREKTLSEYAQYGSDIIDGWNEEKLCPEGQTTSLPHTFGQWHAWIVIYPAPDNSRLMPMFYIPGEEGGAILVPLDPITLKALRRIVWVSPQGEVLSFYERIKSLIGFRPGEQQVLLDSFRRTAPWLKHNPIKKLIRRQAQEREWMEAYYSRAILPARTPAKHAATGAKLPETNPQDDREDDE</sequence>
<dbReference type="Proteomes" id="UP001564408">
    <property type="component" value="Unassembled WGS sequence"/>
</dbReference>
<keyword evidence="3" id="KW-1185">Reference proteome</keyword>
<proteinExistence type="predicted"/>
<feature type="region of interest" description="Disordered" evidence="1">
    <location>
        <begin position="482"/>
        <end position="505"/>
    </location>
</feature>
<dbReference type="RefSeq" id="WP_369665624.1">
    <property type="nucleotide sequence ID" value="NZ_JBDKXB010000002.1"/>
</dbReference>
<evidence type="ECO:0000313" key="2">
    <source>
        <dbReference type="EMBL" id="MEY6431238.1"/>
    </source>
</evidence>
<protein>
    <submittedName>
        <fullName evidence="2">Uncharacterized protein</fullName>
    </submittedName>
</protein>
<organism evidence="2 3">
    <name type="scientific">Thioalkalicoccus limnaeus</name>
    <dbReference type="NCBI Taxonomy" id="120681"/>
    <lineage>
        <taxon>Bacteria</taxon>
        <taxon>Pseudomonadati</taxon>
        <taxon>Pseudomonadota</taxon>
        <taxon>Gammaproteobacteria</taxon>
        <taxon>Chromatiales</taxon>
        <taxon>Chromatiaceae</taxon>
        <taxon>Thioalkalicoccus</taxon>
    </lineage>
</organism>
<evidence type="ECO:0000256" key="1">
    <source>
        <dbReference type="SAM" id="MobiDB-lite"/>
    </source>
</evidence>